<protein>
    <submittedName>
        <fullName evidence="1">Uncharacterized protein</fullName>
    </submittedName>
</protein>
<gene>
    <name evidence="1" type="ORF">UY40_C0001G0004</name>
</gene>
<evidence type="ECO:0000313" key="2">
    <source>
        <dbReference type="Proteomes" id="UP000034119"/>
    </source>
</evidence>
<sequence>MKPKIAFGFHVKELDHDSQITVDEVVQQAYSRGYQEVVLFAHTYHPTDLAPLDIKILQDVFHQDYPLPVSFAPEVNIHPEWDDGQVGGVYLDMLDFRELGIPLKSVVLSLHFTAAIFRNKKWDELPCHSQNVWEMERMYFMALNAWERRRLPYLFPVPVVVGHPYKYALGDEQNKALAFHRLCDFLGRKCPWAWLEAPLREWEFGHSPAKYAEYFGRDRRVVLSFDAHTKEQMDFAGYERAFGDLCSVKGPIIFGE</sequence>
<organism evidence="1 2">
    <name type="scientific">candidate division CPR1 bacterium GW2011_GWC1_49_13</name>
    <dbReference type="NCBI Taxonomy" id="1618342"/>
    <lineage>
        <taxon>Bacteria</taxon>
        <taxon>candidate division CPR1</taxon>
    </lineage>
</organism>
<dbReference type="STRING" id="1618342.UY40_C0001G0004"/>
<name>A0A0G1VIG4_9BACT</name>
<dbReference type="EMBL" id="LCPW01000001">
    <property type="protein sequence ID" value="KKW06226.1"/>
    <property type="molecule type" value="Genomic_DNA"/>
</dbReference>
<reference evidence="1 2" key="1">
    <citation type="journal article" date="2015" name="Nature">
        <title>rRNA introns, odd ribosomes, and small enigmatic genomes across a large radiation of phyla.</title>
        <authorList>
            <person name="Brown C.T."/>
            <person name="Hug L.A."/>
            <person name="Thomas B.C."/>
            <person name="Sharon I."/>
            <person name="Castelle C.J."/>
            <person name="Singh A."/>
            <person name="Wilkins M.J."/>
            <person name="Williams K.H."/>
            <person name="Banfield J.F."/>
        </authorList>
    </citation>
    <scope>NUCLEOTIDE SEQUENCE [LARGE SCALE GENOMIC DNA]</scope>
</reference>
<proteinExistence type="predicted"/>
<accession>A0A0G1VIG4</accession>
<dbReference type="Gene3D" id="3.20.20.140">
    <property type="entry name" value="Metal-dependent hydrolases"/>
    <property type="match status" value="1"/>
</dbReference>
<dbReference type="SUPFAM" id="SSF89550">
    <property type="entry name" value="PHP domain-like"/>
    <property type="match status" value="1"/>
</dbReference>
<comment type="caution">
    <text evidence="1">The sequence shown here is derived from an EMBL/GenBank/DDBJ whole genome shotgun (WGS) entry which is preliminary data.</text>
</comment>
<dbReference type="InterPro" id="IPR016195">
    <property type="entry name" value="Pol/histidinol_Pase-like"/>
</dbReference>
<dbReference type="Proteomes" id="UP000034119">
    <property type="component" value="Unassembled WGS sequence"/>
</dbReference>
<evidence type="ECO:0000313" key="1">
    <source>
        <dbReference type="EMBL" id="KKW06226.1"/>
    </source>
</evidence>
<dbReference type="AlphaFoldDB" id="A0A0G1VIG4"/>